<evidence type="ECO:0000259" key="22">
    <source>
        <dbReference type="PROSITE" id="PS50011"/>
    </source>
</evidence>
<keyword evidence="15" id="KW-0675">Receptor</keyword>
<evidence type="ECO:0000256" key="13">
    <source>
        <dbReference type="ARBA" id="ARBA00022989"/>
    </source>
</evidence>
<evidence type="ECO:0000256" key="3">
    <source>
        <dbReference type="ARBA" id="ARBA00022527"/>
    </source>
</evidence>
<comment type="caution">
    <text evidence="23">The sequence shown here is derived from an EMBL/GenBank/DDBJ whole genome shotgun (WGS) entry which is preliminary data.</text>
</comment>
<evidence type="ECO:0000313" key="24">
    <source>
        <dbReference type="Proteomes" id="UP001229421"/>
    </source>
</evidence>
<dbReference type="PROSITE" id="PS00108">
    <property type="entry name" value="PROTEIN_KINASE_ST"/>
    <property type="match status" value="1"/>
</dbReference>
<keyword evidence="11" id="KW-0418">Kinase</keyword>
<dbReference type="Gene3D" id="3.30.200.20">
    <property type="entry name" value="Phosphorylase Kinase, domain 1"/>
    <property type="match status" value="1"/>
</dbReference>
<feature type="region of interest" description="Disordered" evidence="19">
    <location>
        <begin position="835"/>
        <end position="854"/>
    </location>
</feature>
<dbReference type="InterPro" id="IPR001245">
    <property type="entry name" value="Ser-Thr/Tyr_kinase_cat_dom"/>
</dbReference>
<dbReference type="InterPro" id="IPR017441">
    <property type="entry name" value="Protein_kinase_ATP_BS"/>
</dbReference>
<evidence type="ECO:0000256" key="15">
    <source>
        <dbReference type="ARBA" id="ARBA00023170"/>
    </source>
</evidence>
<dbReference type="PANTHER" id="PTHR45631">
    <property type="entry name" value="OS07G0107800 PROTEIN-RELATED"/>
    <property type="match status" value="1"/>
</dbReference>
<dbReference type="Gene3D" id="2.60.120.430">
    <property type="entry name" value="Galactose-binding lectin"/>
    <property type="match status" value="1"/>
</dbReference>
<dbReference type="InterPro" id="IPR008271">
    <property type="entry name" value="Ser/Thr_kinase_AS"/>
</dbReference>
<dbReference type="Pfam" id="PF00560">
    <property type="entry name" value="LRR_1"/>
    <property type="match status" value="2"/>
</dbReference>
<evidence type="ECO:0000256" key="11">
    <source>
        <dbReference type="ARBA" id="ARBA00022777"/>
    </source>
</evidence>
<accession>A0AAD8KLK4</accession>
<evidence type="ECO:0000256" key="1">
    <source>
        <dbReference type="ARBA" id="ARBA00004167"/>
    </source>
</evidence>
<evidence type="ECO:0000256" key="21">
    <source>
        <dbReference type="SAM" id="SignalP"/>
    </source>
</evidence>
<keyword evidence="4" id="KW-0597">Phosphoprotein</keyword>
<evidence type="ECO:0000256" key="6">
    <source>
        <dbReference type="ARBA" id="ARBA00022679"/>
    </source>
</evidence>
<dbReference type="PROSITE" id="PS00107">
    <property type="entry name" value="PROTEIN_KINASE_ATP"/>
    <property type="match status" value="1"/>
</dbReference>
<proteinExistence type="predicted"/>
<dbReference type="Gene3D" id="1.10.510.10">
    <property type="entry name" value="Transferase(Phosphotransferase) domain 1"/>
    <property type="match status" value="1"/>
</dbReference>
<comment type="catalytic activity">
    <reaction evidence="17">
        <text>L-seryl-[protein] + ATP = O-phospho-L-seryl-[protein] + ADP + H(+)</text>
        <dbReference type="Rhea" id="RHEA:17989"/>
        <dbReference type="Rhea" id="RHEA-COMP:9863"/>
        <dbReference type="Rhea" id="RHEA-COMP:11604"/>
        <dbReference type="ChEBI" id="CHEBI:15378"/>
        <dbReference type="ChEBI" id="CHEBI:29999"/>
        <dbReference type="ChEBI" id="CHEBI:30616"/>
        <dbReference type="ChEBI" id="CHEBI:83421"/>
        <dbReference type="ChEBI" id="CHEBI:456216"/>
        <dbReference type="EC" id="2.7.11.1"/>
    </reaction>
</comment>
<keyword evidence="24" id="KW-1185">Reference proteome</keyword>
<dbReference type="PANTHER" id="PTHR45631:SF202">
    <property type="entry name" value="SENESCENCE-INDUCED RECEPTOR-LIKE SERINE_THREONINE-PROTEIN KINASE"/>
    <property type="match status" value="1"/>
</dbReference>
<protein>
    <recommendedName>
        <fullName evidence="2">non-specific serine/threonine protein kinase</fullName>
        <ecNumber evidence="2">2.7.11.1</ecNumber>
    </recommendedName>
</protein>
<evidence type="ECO:0000256" key="4">
    <source>
        <dbReference type="ARBA" id="ARBA00022553"/>
    </source>
</evidence>
<dbReference type="Gene3D" id="3.80.10.10">
    <property type="entry name" value="Ribonuclease Inhibitor"/>
    <property type="match status" value="1"/>
</dbReference>
<feature type="signal peptide" evidence="21">
    <location>
        <begin position="1"/>
        <end position="27"/>
    </location>
</feature>
<dbReference type="FunFam" id="3.80.10.10:FF:000129">
    <property type="entry name" value="Leucine-rich repeat receptor-like kinase"/>
    <property type="match status" value="1"/>
</dbReference>
<feature type="transmembrane region" description="Helical" evidence="20">
    <location>
        <begin position="508"/>
        <end position="529"/>
    </location>
</feature>
<evidence type="ECO:0000256" key="14">
    <source>
        <dbReference type="ARBA" id="ARBA00023136"/>
    </source>
</evidence>
<evidence type="ECO:0000313" key="23">
    <source>
        <dbReference type="EMBL" id="KAK1425004.1"/>
    </source>
</evidence>
<gene>
    <name evidence="23" type="ORF">QVD17_20346</name>
</gene>
<dbReference type="SMART" id="SM00220">
    <property type="entry name" value="S_TKc"/>
    <property type="match status" value="1"/>
</dbReference>
<evidence type="ECO:0000256" key="9">
    <source>
        <dbReference type="ARBA" id="ARBA00022737"/>
    </source>
</evidence>
<dbReference type="InterPro" id="IPR032675">
    <property type="entry name" value="LRR_dom_sf"/>
</dbReference>
<keyword evidence="14 20" id="KW-0472">Membrane</keyword>
<name>A0AAD8KLK4_TARER</name>
<evidence type="ECO:0000256" key="12">
    <source>
        <dbReference type="ARBA" id="ARBA00022840"/>
    </source>
</evidence>
<dbReference type="SUPFAM" id="SSF56112">
    <property type="entry name" value="Protein kinase-like (PK-like)"/>
    <property type="match status" value="1"/>
</dbReference>
<evidence type="ECO:0000256" key="17">
    <source>
        <dbReference type="ARBA" id="ARBA00048679"/>
    </source>
</evidence>
<dbReference type="GO" id="GO:0016020">
    <property type="term" value="C:membrane"/>
    <property type="evidence" value="ECO:0007669"/>
    <property type="project" value="UniProtKB-SubCell"/>
</dbReference>
<evidence type="ECO:0000256" key="19">
    <source>
        <dbReference type="SAM" id="MobiDB-lite"/>
    </source>
</evidence>
<dbReference type="GO" id="GO:0005524">
    <property type="term" value="F:ATP binding"/>
    <property type="evidence" value="ECO:0007669"/>
    <property type="project" value="UniProtKB-UniRule"/>
</dbReference>
<dbReference type="EMBL" id="JAUHHV010000005">
    <property type="protein sequence ID" value="KAK1425004.1"/>
    <property type="molecule type" value="Genomic_DNA"/>
</dbReference>
<dbReference type="EC" id="2.7.11.1" evidence="2"/>
<evidence type="ECO:0000256" key="10">
    <source>
        <dbReference type="ARBA" id="ARBA00022741"/>
    </source>
</evidence>
<keyword evidence="13 20" id="KW-1133">Transmembrane helix</keyword>
<evidence type="ECO:0000256" key="2">
    <source>
        <dbReference type="ARBA" id="ARBA00012513"/>
    </source>
</evidence>
<evidence type="ECO:0000256" key="18">
    <source>
        <dbReference type="PROSITE-ProRule" id="PRU10141"/>
    </source>
</evidence>
<keyword evidence="10 18" id="KW-0547">Nucleotide-binding</keyword>
<dbReference type="InterPro" id="IPR000719">
    <property type="entry name" value="Prot_kinase_dom"/>
</dbReference>
<dbReference type="Proteomes" id="UP001229421">
    <property type="component" value="Unassembled WGS sequence"/>
</dbReference>
<evidence type="ECO:0000256" key="8">
    <source>
        <dbReference type="ARBA" id="ARBA00022729"/>
    </source>
</evidence>
<dbReference type="GO" id="GO:0004674">
    <property type="term" value="F:protein serine/threonine kinase activity"/>
    <property type="evidence" value="ECO:0007669"/>
    <property type="project" value="UniProtKB-KW"/>
</dbReference>
<dbReference type="InterPro" id="IPR011009">
    <property type="entry name" value="Kinase-like_dom_sf"/>
</dbReference>
<comment type="subcellular location">
    <subcellularLocation>
        <location evidence="1">Membrane</location>
        <topology evidence="1">Single-pass membrane protein</topology>
    </subcellularLocation>
</comment>
<dbReference type="Pfam" id="PF12819">
    <property type="entry name" value="Malectin_like"/>
    <property type="match status" value="1"/>
</dbReference>
<dbReference type="AlphaFoldDB" id="A0AAD8KLK4"/>
<feature type="binding site" evidence="18">
    <location>
        <position position="588"/>
    </location>
    <ligand>
        <name>ATP</name>
        <dbReference type="ChEBI" id="CHEBI:30616"/>
    </ligand>
</feature>
<dbReference type="Pfam" id="PF07714">
    <property type="entry name" value="PK_Tyr_Ser-Thr"/>
    <property type="match status" value="1"/>
</dbReference>
<keyword evidence="3" id="KW-0723">Serine/threonine-protein kinase</keyword>
<keyword evidence="6" id="KW-0808">Transferase</keyword>
<keyword evidence="9" id="KW-0677">Repeat</keyword>
<sequence length="854" mass="95775">MVLVAKNTLLRSFFCGLVLHVVTIVYAQDDQSGFISLDCGSKTNYTQEGSGIHYVSDDGFIESGVSHDLSGIISYTTRVYNSLRSFPENKRNCYTLRPQKGKNNKYLIRATFFYGESRGQPPQFDLYIGVDYWTTVYISDPTTFMAYEMIHFTSSDYINICLVNTDSGYPFITSLELRLLDNTMYKEQHSQLLIRLHRVSFGTNETIMYKDDKYDRIWDPINAEGVKRETIDTSSLKPVNEEQVPLKVISTAMTPLNSTNDELYYTWSTKTNDAYIIYIHFAEVETLKSNETREFDININDTMIQTFSPSTNITTITKQMPGVSATHELTVTRTLNSTLPPILNAVEIYSLKQLSLNQTDDQDVAAIWSTKSSYGLLKLNWQGDPCFPQPWFGLNCHYNATGVARIISLNLSSKSSTGGIAPSLASLTMIETLDLSYNNLTGNVPEFLARLDNLRILNLTGNNFTRPLPAELLAKSEKGLLLLSIEGISSEVKSSCLEGSCRNNKPKIVVILAPIIGCIVVLCIIVLIVKQLRKKALIKWDEGFTPRKQQFTYSEVLSITNNFKYEIGRGGFGRVFHGSVGAKQVAVKMLSESSSQGYKEFQAEVKLLMEIHHTNITSLVGYCNDNNHKGIIYDFMANGNLEKHLFDGCPNVLSWERRLQIGCDAAEGLAYMHYGCRPPIVHRDVKCSNILLNESFQAKLSDFGLSRAFPNEDASHVSSANVVGTIGYLDPEYHLTYRLTEKSDVYSFGVVLMELITSRRAISEGINIINWVKSAVEIGNVENIMDGRLEGCFDINTAWKVVEIAIACVSPTSIKRPTMNDVVMDLKHCLQSQKSHQSGSMSFNLESVTEPNPR</sequence>
<keyword evidence="7 20" id="KW-0812">Transmembrane</keyword>
<comment type="catalytic activity">
    <reaction evidence="16">
        <text>L-threonyl-[protein] + ATP = O-phospho-L-threonyl-[protein] + ADP + H(+)</text>
        <dbReference type="Rhea" id="RHEA:46608"/>
        <dbReference type="Rhea" id="RHEA-COMP:11060"/>
        <dbReference type="Rhea" id="RHEA-COMP:11605"/>
        <dbReference type="ChEBI" id="CHEBI:15378"/>
        <dbReference type="ChEBI" id="CHEBI:30013"/>
        <dbReference type="ChEBI" id="CHEBI:30616"/>
        <dbReference type="ChEBI" id="CHEBI:61977"/>
        <dbReference type="ChEBI" id="CHEBI:456216"/>
        <dbReference type="EC" id="2.7.11.1"/>
    </reaction>
</comment>
<keyword evidence="8 21" id="KW-0732">Signal</keyword>
<evidence type="ECO:0000256" key="7">
    <source>
        <dbReference type="ARBA" id="ARBA00022692"/>
    </source>
</evidence>
<evidence type="ECO:0000256" key="20">
    <source>
        <dbReference type="SAM" id="Phobius"/>
    </source>
</evidence>
<evidence type="ECO:0000256" key="5">
    <source>
        <dbReference type="ARBA" id="ARBA00022614"/>
    </source>
</evidence>
<dbReference type="InterPro" id="IPR001611">
    <property type="entry name" value="Leu-rich_rpt"/>
</dbReference>
<dbReference type="InterPro" id="IPR024788">
    <property type="entry name" value="Malectin-like_Carb-bd_dom"/>
</dbReference>
<feature type="domain" description="Protein kinase" evidence="22">
    <location>
        <begin position="561"/>
        <end position="831"/>
    </location>
</feature>
<dbReference type="FunFam" id="1.10.510.10:FF:000146">
    <property type="entry name" value="LRR receptor-like serine/threonine-protein kinase IOS1"/>
    <property type="match status" value="1"/>
</dbReference>
<organism evidence="23 24">
    <name type="scientific">Tagetes erecta</name>
    <name type="common">African marigold</name>
    <dbReference type="NCBI Taxonomy" id="13708"/>
    <lineage>
        <taxon>Eukaryota</taxon>
        <taxon>Viridiplantae</taxon>
        <taxon>Streptophyta</taxon>
        <taxon>Embryophyta</taxon>
        <taxon>Tracheophyta</taxon>
        <taxon>Spermatophyta</taxon>
        <taxon>Magnoliopsida</taxon>
        <taxon>eudicotyledons</taxon>
        <taxon>Gunneridae</taxon>
        <taxon>Pentapetalae</taxon>
        <taxon>asterids</taxon>
        <taxon>campanulids</taxon>
        <taxon>Asterales</taxon>
        <taxon>Asteraceae</taxon>
        <taxon>Asteroideae</taxon>
        <taxon>Heliantheae alliance</taxon>
        <taxon>Tageteae</taxon>
        <taxon>Tagetes</taxon>
    </lineage>
</organism>
<dbReference type="SUPFAM" id="SSF52058">
    <property type="entry name" value="L domain-like"/>
    <property type="match status" value="1"/>
</dbReference>
<keyword evidence="5" id="KW-0433">Leucine-rich repeat</keyword>
<dbReference type="PROSITE" id="PS50011">
    <property type="entry name" value="PROTEIN_KINASE_DOM"/>
    <property type="match status" value="1"/>
</dbReference>
<feature type="chain" id="PRO_5042254283" description="non-specific serine/threonine protein kinase" evidence="21">
    <location>
        <begin position="28"/>
        <end position="854"/>
    </location>
</feature>
<keyword evidence="12 18" id="KW-0067">ATP-binding</keyword>
<reference evidence="23" key="1">
    <citation type="journal article" date="2023" name="bioRxiv">
        <title>Improved chromosome-level genome assembly for marigold (Tagetes erecta).</title>
        <authorList>
            <person name="Jiang F."/>
            <person name="Yuan L."/>
            <person name="Wang S."/>
            <person name="Wang H."/>
            <person name="Xu D."/>
            <person name="Wang A."/>
            <person name="Fan W."/>
        </authorList>
    </citation>
    <scope>NUCLEOTIDE SEQUENCE</scope>
    <source>
        <strain evidence="23">WSJ</strain>
        <tissue evidence="23">Leaf</tissue>
    </source>
</reference>
<evidence type="ECO:0000256" key="16">
    <source>
        <dbReference type="ARBA" id="ARBA00047899"/>
    </source>
</evidence>